<keyword evidence="3" id="KW-0175">Coiled coil</keyword>
<comment type="cofactor">
    <cofactor evidence="1">
        <name>Mg(2+)</name>
        <dbReference type="ChEBI" id="CHEBI:18420"/>
    </cofactor>
</comment>
<evidence type="ECO:0000259" key="4">
    <source>
        <dbReference type="Pfam" id="PF20266"/>
    </source>
</evidence>
<organism evidence="5 6">
    <name type="scientific">Porites lobata</name>
    <dbReference type="NCBI Taxonomy" id="104759"/>
    <lineage>
        <taxon>Eukaryota</taxon>
        <taxon>Metazoa</taxon>
        <taxon>Cnidaria</taxon>
        <taxon>Anthozoa</taxon>
        <taxon>Hexacorallia</taxon>
        <taxon>Scleractinia</taxon>
        <taxon>Fungiina</taxon>
        <taxon>Poritidae</taxon>
        <taxon>Porites</taxon>
    </lineage>
</organism>
<keyword evidence="6" id="KW-1185">Reference proteome</keyword>
<dbReference type="InterPro" id="IPR046906">
    <property type="entry name" value="Mab-21_HhH/H2TH-like"/>
</dbReference>
<dbReference type="EMBL" id="CALNXK010000247">
    <property type="protein sequence ID" value="CAH3178957.1"/>
    <property type="molecule type" value="Genomic_DNA"/>
</dbReference>
<sequence length="1239" mass="143340">MFPVEYVYADWIYWQTASKAKRADPESLTSPSERVKDTGSQVEGFCVPRVLFMKSNIDQNIKLGFMEHWQPDFNGMTENDPFVEDDDNKIIPIFTTEHAKDDPRYVKLRLTREWKDHCPRYRNVSYLHHAFLLPSADHIMTGIKSEKTFDGESGKWSYSLHGPVRKLQGGGFVNFEEDDAAFFKYPDAWPEPAMEWLIRPRPSGWPSSELVQEIFESGCHLAPVGRGKRLEEPVDVFNYCRNPEATLANSLLPSATDDSSDKWVMDETEWRTSFSLGENKLGKNVSPVQRHVMVLLKIIKKFYFPEVISTYYLKNLLFWECEKRGEVFWREENSANCLLFMLDRLQDCLESRHLPHYFMPQSNILTFEDPSGLKEAAVQVAEVRCNILSKTFNMLRKLQFLTFQSQTYLKNVGLQLEQHFAQMVDKNLSEEGRKQLSSAIRSIFVGKCKDVVTSLQRIPSMERDNIETLINVSLYAYQSVLARNLCALWFLDSRESKDHKALEDEEFNTFLRQEVQDLCLDEAFYAVVNVFFESTKKGLEPSLAIPTTRMMEKLREEELKSAQKKVEEAKAELLKGVSQWLKTSDLKLIAEKATKKLKERGEVLINCMFPVEYVYADWIYWQTASKAKRADPESVTSPSERDKDAGSRVEGFCIPKAFLMKSNLDQNIKLGFKEHWQPDFDRMTENDPFVENDDNKIIPIFTTEHAKDDPRYVKLRLTREWKDHCPRYRNVSYLHHAFLLPSADHAMVKGAKLFYGESCKWSYSLHGPVRKLQSGGFVNDEADNAAVFKYPDAWPEPAMEWLVRPRPSGWPSSELVQEIFESGCHLAPVGRGNRLKEPVDVFNYCRNPEATLANSLLPSVTEDCSDKWVMDETEWRTSFSLGENKLGKNVSPVQRHVMVLLKIIKKFYFPEVISTYYLKNLLFWECETRGEVFWREENSANCLLFMLDRLQECLESRHLPHYFMPQSNILTFEDPSGLKEAAVQVAEVRCNILSKTFNMLRKLQIPPFQSQTYLKNVGLQLEEHFAKMEDKNLAEEDRKQLSSAIRSIFVGRLKNVVARLQQISSTERDDIDITDDTNVALYAYQSILARNLCALWFLDSSESKDHKALEDKEFNTFVRQEVQDLCLDEAFYEVVNVFFESARKGLEPSLAIPTTRMMEKLREEQLKSAQKDVEDAKAVLSKGLPQLLKVKTSDLKLIGEKATKKLKEWGSGFFPTQEDIKKAMDEELAALFQEKMKGN</sequence>
<dbReference type="Pfam" id="PF20266">
    <property type="entry name" value="Mab-21_C"/>
    <property type="match status" value="2"/>
</dbReference>
<name>A0ABN8RNN4_9CNID</name>
<keyword evidence="2" id="KW-0067">ATP-binding</keyword>
<evidence type="ECO:0000256" key="1">
    <source>
        <dbReference type="ARBA" id="ARBA00001946"/>
    </source>
</evidence>
<protein>
    <recommendedName>
        <fullName evidence="4">Mab-21-like HhH/H2TH-like domain-containing protein</fullName>
    </recommendedName>
</protein>
<feature type="coiled-coil region" evidence="3">
    <location>
        <begin position="552"/>
        <end position="579"/>
    </location>
</feature>
<dbReference type="PANTHER" id="PTHR10656:SF69">
    <property type="entry name" value="MAB-21-LIKE HHH_H2TH-LIKE DOMAIN-CONTAINING PROTEIN"/>
    <property type="match status" value="1"/>
</dbReference>
<feature type="domain" description="Mab-21-like HhH/H2TH-like" evidence="4">
    <location>
        <begin position="296"/>
        <end position="381"/>
    </location>
</feature>
<dbReference type="PANTHER" id="PTHR10656">
    <property type="entry name" value="CELL FATE DETERMINING PROTEIN MAB21-RELATED"/>
    <property type="match status" value="1"/>
</dbReference>
<dbReference type="SMART" id="SM01265">
    <property type="entry name" value="Mab-21"/>
    <property type="match status" value="2"/>
</dbReference>
<evidence type="ECO:0000313" key="6">
    <source>
        <dbReference type="Proteomes" id="UP001159405"/>
    </source>
</evidence>
<reference evidence="5 6" key="1">
    <citation type="submission" date="2022-05" db="EMBL/GenBank/DDBJ databases">
        <authorList>
            <consortium name="Genoscope - CEA"/>
            <person name="William W."/>
        </authorList>
    </citation>
    <scope>NUCLEOTIDE SEQUENCE [LARGE SCALE GENOMIC DNA]</scope>
</reference>
<feature type="domain" description="Mab-21-like HhH/H2TH-like" evidence="4">
    <location>
        <begin position="901"/>
        <end position="986"/>
    </location>
</feature>
<dbReference type="InterPro" id="IPR024810">
    <property type="entry name" value="MAB21L/cGLR"/>
</dbReference>
<proteinExistence type="predicted"/>
<comment type="caution">
    <text evidence="5">The sequence shown here is derived from an EMBL/GenBank/DDBJ whole genome shotgun (WGS) entry which is preliminary data.</text>
</comment>
<gene>
    <name evidence="5" type="ORF">PLOB_00021101</name>
</gene>
<dbReference type="Proteomes" id="UP001159405">
    <property type="component" value="Unassembled WGS sequence"/>
</dbReference>
<dbReference type="Gene3D" id="1.10.1410.40">
    <property type="match status" value="2"/>
</dbReference>
<evidence type="ECO:0000256" key="2">
    <source>
        <dbReference type="ARBA" id="ARBA00022840"/>
    </source>
</evidence>
<accession>A0ABN8RNN4</accession>
<evidence type="ECO:0000256" key="3">
    <source>
        <dbReference type="SAM" id="Coils"/>
    </source>
</evidence>
<keyword evidence="2" id="KW-0547">Nucleotide-binding</keyword>
<evidence type="ECO:0000313" key="5">
    <source>
        <dbReference type="EMBL" id="CAH3178957.1"/>
    </source>
</evidence>